<keyword evidence="3" id="KW-0378">Hydrolase</keyword>
<dbReference type="Gene3D" id="3.30.950.30">
    <property type="entry name" value="Schlafen, AAA domain"/>
    <property type="match status" value="1"/>
</dbReference>
<dbReference type="PANTHER" id="PTHR30595:SF6">
    <property type="entry name" value="SCHLAFEN ALBA-2 DOMAIN-CONTAINING PROTEIN"/>
    <property type="match status" value="1"/>
</dbReference>
<reference evidence="3 4" key="1">
    <citation type="submission" date="2020-09" db="EMBL/GenBank/DDBJ databases">
        <title>Mannheimia bovis sp.nov., isolated from a cow.</title>
        <authorList>
            <person name="Li F."/>
        </authorList>
    </citation>
    <scope>NUCLEOTIDE SEQUENCE [LARGE SCALE GENOMIC DNA]</scope>
    <source>
        <strain evidence="3 4">ZY190616</strain>
    </source>
</reference>
<dbReference type="Pfam" id="PF04326">
    <property type="entry name" value="SLFN_AlbA_2"/>
    <property type="match status" value="1"/>
</dbReference>
<dbReference type="InterPro" id="IPR038475">
    <property type="entry name" value="RecG_C_sf"/>
</dbReference>
<keyword evidence="3" id="KW-0547">Nucleotide-binding</keyword>
<protein>
    <submittedName>
        <fullName evidence="3">ATP-dependent DNA helicase RecG</fullName>
    </submittedName>
</protein>
<keyword evidence="3" id="KW-0347">Helicase</keyword>
<dbReference type="InterPro" id="IPR007421">
    <property type="entry name" value="Schlafen_AlbA_2_dom"/>
</dbReference>
<feature type="domain" description="Schlafen AlbA-2" evidence="1">
    <location>
        <begin position="18"/>
        <end position="131"/>
    </location>
</feature>
<dbReference type="PANTHER" id="PTHR30595">
    <property type="entry name" value="GLPR-RELATED TRANSCRIPTIONAL REPRESSOR"/>
    <property type="match status" value="1"/>
</dbReference>
<dbReference type="InterPro" id="IPR049514">
    <property type="entry name" value="Fic-like_C"/>
</dbReference>
<name>A0A7H1C4J9_9PAST</name>
<dbReference type="Pfam" id="PF13749">
    <property type="entry name" value="HATPase_c_4"/>
    <property type="match status" value="1"/>
</dbReference>
<evidence type="ECO:0000259" key="1">
    <source>
        <dbReference type="Pfam" id="PF04326"/>
    </source>
</evidence>
<dbReference type="InterPro" id="IPR038461">
    <property type="entry name" value="Schlafen_AlbA_2_dom_sf"/>
</dbReference>
<dbReference type="GO" id="GO:0004386">
    <property type="term" value="F:helicase activity"/>
    <property type="evidence" value="ECO:0007669"/>
    <property type="project" value="UniProtKB-KW"/>
</dbReference>
<sequence length="608" mass="69129">MLDISAQELFEQLQQYQESGRLEAKLGSEIGSSIMQSINAFANEPDLGGGYLLLGIAEPDEEHENYWVAGITNRDKLLNELQTNCREQFEQPIPIQVAEPQLSMIEGKSVLLIFVPELPPNAKPCIFKGKLDSKNRRKTGVWRRGLNSDYECSQTELEPILLAKLGSSFEQTILPSAHWDDLDPRAIMQYRRLREKVRPDAEELQANDEEMLLALNLVVRQNGEFVPNVAGLLMLGKPLALRRLLPDMRVDYVRIRGIEWQQDGIISTMDLREALIFLIPKLEREILSDMPRMFKMEDNSLQRSDVSKLPYKVVRETLVNAVMHRDYLTKSPTIIIRFDNRLEVKNAGYSLKPTEQLGEYGSKLRNPVLAAVLYDLDFAETKGSGIRKIRQELSNADLSKPVFISDHFGHYFQAIYLLHQFFNESQLSWLAKFKEEELSDDEAMALVLAKETGFVNNQSLRSLSDLDNSSVTRLLAKLTNQKGLLEKQKTGKATYYTLSTKALSDRYDGVFSYDGTLTYGVSPQVSPPSYPSSTPQATPQVMLLLGVLGNLELDRNSLKSLLNLKDSKNFRERYLKPALDAGLIEMTIPDKPTSSQQKYRRKINKEQK</sequence>
<dbReference type="AlphaFoldDB" id="A0A7H1C4J9"/>
<accession>A0A7H1C4J9</accession>
<dbReference type="RefSeq" id="WP_188157405.1">
    <property type="nucleotide sequence ID" value="NZ_CP061280.1"/>
</dbReference>
<dbReference type="KEGG" id="mbos:ICJ55_03980"/>
<evidence type="ECO:0000259" key="2">
    <source>
        <dbReference type="Pfam" id="PF21247"/>
    </source>
</evidence>
<evidence type="ECO:0000313" key="4">
    <source>
        <dbReference type="Proteomes" id="UP000576260"/>
    </source>
</evidence>
<gene>
    <name evidence="3" type="ORF">ICJ55_03980</name>
</gene>
<keyword evidence="3" id="KW-0067">ATP-binding</keyword>
<dbReference type="Proteomes" id="UP000576260">
    <property type="component" value="Chromosome"/>
</dbReference>
<feature type="domain" description="Filamentation induced by cAMP protein Fic-like C-terminal" evidence="2">
    <location>
        <begin position="539"/>
        <end position="600"/>
    </location>
</feature>
<proteinExistence type="predicted"/>
<dbReference type="Gene3D" id="3.30.565.60">
    <property type="match status" value="1"/>
</dbReference>
<evidence type="ECO:0000313" key="3">
    <source>
        <dbReference type="EMBL" id="QNS15904.1"/>
    </source>
</evidence>
<organism evidence="3 4">
    <name type="scientific">Mannheimia bovis</name>
    <dbReference type="NCBI Taxonomy" id="2770636"/>
    <lineage>
        <taxon>Bacteria</taxon>
        <taxon>Pseudomonadati</taxon>
        <taxon>Pseudomonadota</taxon>
        <taxon>Gammaproteobacteria</taxon>
        <taxon>Pasteurellales</taxon>
        <taxon>Pasteurellaceae</taxon>
        <taxon>Mannheimia</taxon>
    </lineage>
</organism>
<keyword evidence="4" id="KW-1185">Reference proteome</keyword>
<dbReference type="Pfam" id="PF21247">
    <property type="entry name" value="Fic-like_C"/>
    <property type="match status" value="1"/>
</dbReference>
<dbReference type="EMBL" id="CP061280">
    <property type="protein sequence ID" value="QNS15904.1"/>
    <property type="molecule type" value="Genomic_DNA"/>
</dbReference>